<proteinExistence type="predicted"/>
<feature type="compositionally biased region" description="Basic and acidic residues" evidence="1">
    <location>
        <begin position="312"/>
        <end position="322"/>
    </location>
</feature>
<protein>
    <submittedName>
        <fullName evidence="2">Uncharacterized protein</fullName>
    </submittedName>
</protein>
<organism evidence="2">
    <name type="scientific">uncultured marine group II/III euryarchaeote KM3_185_F09</name>
    <dbReference type="NCBI Taxonomy" id="1457950"/>
    <lineage>
        <taxon>Archaea</taxon>
        <taxon>Methanobacteriati</taxon>
        <taxon>Methanobacteriota</taxon>
        <taxon>environmental samples</taxon>
    </lineage>
</organism>
<reference evidence="2" key="1">
    <citation type="journal article" date="2014" name="Genome Biol. Evol.">
        <title>Pangenome evidence for extensive interdomain horizontal transfer affecting lineage core and shell genes in uncultured planktonic thaumarchaeota and euryarchaeota.</title>
        <authorList>
            <person name="Deschamps P."/>
            <person name="Zivanovic Y."/>
            <person name="Moreira D."/>
            <person name="Rodriguez-Valera F."/>
            <person name="Lopez-Garcia P."/>
        </authorList>
    </citation>
    <scope>NUCLEOTIDE SEQUENCE</scope>
</reference>
<evidence type="ECO:0000313" key="2">
    <source>
        <dbReference type="EMBL" id="AIF05617.1"/>
    </source>
</evidence>
<feature type="region of interest" description="Disordered" evidence="1">
    <location>
        <begin position="263"/>
        <end position="322"/>
    </location>
</feature>
<accession>A0A075GTJ7</accession>
<feature type="compositionally biased region" description="Basic and acidic residues" evidence="1">
    <location>
        <begin position="274"/>
        <end position="286"/>
    </location>
</feature>
<dbReference type="AlphaFoldDB" id="A0A075GTJ7"/>
<name>A0A075GTJ7_9EURY</name>
<feature type="compositionally biased region" description="Polar residues" evidence="1">
    <location>
        <begin position="293"/>
        <end position="305"/>
    </location>
</feature>
<dbReference type="EMBL" id="KF900745">
    <property type="protein sequence ID" value="AIF05617.1"/>
    <property type="molecule type" value="Genomic_DNA"/>
</dbReference>
<evidence type="ECO:0000256" key="1">
    <source>
        <dbReference type="SAM" id="MobiDB-lite"/>
    </source>
</evidence>
<sequence length="322" mass="34995">MTGDSAPETPLLHEQIQSRDGEQSGSPWPKRLLIVGSISLLLGTIGLPFSLPDIEDVLRPDEHYVLVIEPSSSENFEVVGLNKYVFYQNVTEHDVEMDTLTIFDSEGSEVELLEPSLIAAVATLKFENGTTFEPLGWIKTNENGQLTLSSTSNHSIYVIDQNEIDLLLIDGVEYPFLASCGALLLGACLLPVAGLLYILRPKTALGPPTVTMKSPDGREVSLSIDLPSGGGPVLTTDQVYALTKLREKAGTAGEMKIEFQIQSEAQAVPPPFSDRPDQTSRVDRSFAGEQESEAVSPTKSKSATVSDEVDETGEKWKDWDEG</sequence>